<dbReference type="AlphaFoldDB" id="A0A1I5XKI8"/>
<protein>
    <recommendedName>
        <fullName evidence="2">Peptidase M1 membrane alanine aminopeptidase domain-containing protein</fullName>
    </recommendedName>
</protein>
<evidence type="ECO:0000313" key="3">
    <source>
        <dbReference type="EMBL" id="SFQ32469.1"/>
    </source>
</evidence>
<dbReference type="Proteomes" id="UP000199031">
    <property type="component" value="Unassembled WGS sequence"/>
</dbReference>
<dbReference type="Pfam" id="PF01433">
    <property type="entry name" value="Peptidase_M1"/>
    <property type="match status" value="1"/>
</dbReference>
<dbReference type="STRING" id="1465490.SAMN05444277_10910"/>
<evidence type="ECO:0000313" key="4">
    <source>
        <dbReference type="Proteomes" id="UP000199031"/>
    </source>
</evidence>
<reference evidence="3 4" key="1">
    <citation type="submission" date="2016-10" db="EMBL/GenBank/DDBJ databases">
        <authorList>
            <person name="de Groot N.N."/>
        </authorList>
    </citation>
    <scope>NUCLEOTIDE SEQUENCE [LARGE SCALE GENOMIC DNA]</scope>
    <source>
        <strain evidence="3 4">DSM 28286</strain>
    </source>
</reference>
<dbReference type="GO" id="GO:0008270">
    <property type="term" value="F:zinc ion binding"/>
    <property type="evidence" value="ECO:0007669"/>
    <property type="project" value="InterPro"/>
</dbReference>
<proteinExistence type="predicted"/>
<dbReference type="GO" id="GO:0008237">
    <property type="term" value="F:metallopeptidase activity"/>
    <property type="evidence" value="ECO:0007669"/>
    <property type="project" value="InterPro"/>
</dbReference>
<feature type="domain" description="Peptidase M1 membrane alanine aminopeptidase" evidence="2">
    <location>
        <begin position="370"/>
        <end position="522"/>
    </location>
</feature>
<dbReference type="SUPFAM" id="SSF55486">
    <property type="entry name" value="Metalloproteases ('zincins'), catalytic domain"/>
    <property type="match status" value="1"/>
</dbReference>
<dbReference type="CDD" id="cd09604">
    <property type="entry name" value="M1_APN_like"/>
    <property type="match status" value="1"/>
</dbReference>
<feature type="signal peptide" evidence="1">
    <location>
        <begin position="1"/>
        <end position="19"/>
    </location>
</feature>
<dbReference type="Gene3D" id="1.10.390.10">
    <property type="entry name" value="Neutral Protease Domain 2"/>
    <property type="match status" value="1"/>
</dbReference>
<dbReference type="InterPro" id="IPR014782">
    <property type="entry name" value="Peptidase_M1_dom"/>
</dbReference>
<dbReference type="InterPro" id="IPR027268">
    <property type="entry name" value="Peptidase_M4/M1_CTD_sf"/>
</dbReference>
<sequence>MKIYLTCFLALLICFQLNAQTLPVARNYEAAFNRQTRSADGRPGKNYWQNTATYKISVNFNPVTRVIAGNEDIVYVNNSPDTLSEIVFKLYPNFYKKGSQRDSPVDTADLTDGVHLSNLLINGKPKNIREPKGTNMSLHGMLLMPGEKMNFHLDFSYELNRTSHQRTGMVDDSSAFIAYFFPRIAVYDDIDGWNRVPYTGHTEMYNDFCSFDVNITVPENYIVCATGDLLNAGEVYAPAIAQRISIAEKNDGLTKVIDTSDLAAGNITAQNPANTWKFKADNVTDFVFATSNHYIWYASSLVVDKATGRRTRVDAVFNPKHKDYFDVIDYARKTVQGMSYSFPAWPFPYAHETIFDGLDQMEYPMMVNDNPLEDKEEAIELTDHEIFHTMFPFYMGINETKYAWMDEGWASIGEWIISPMIDSSIIDNYGMSAYNHTANYDFDESITTLSSQQDGASYFLNAYAKPAMGYLYVKDMLGNELFTKALHYYIQQWHGKHPIPPDFFNCMNAGSGKNLNWFWQKWFYDRGYPDLAINNVKQGGNNITVTVVMKGNKPVPVHLIIYYKDGTTQMLHQSIAVWEKSNETALSFSTSKKIERIVLGEVHDADTDKSNNVWEPK</sequence>
<name>A0A1I5XKI8_9BACT</name>
<dbReference type="RefSeq" id="WP_090659813.1">
    <property type="nucleotide sequence ID" value="NZ_FOXQ01000009.1"/>
</dbReference>
<accession>A0A1I5XKI8</accession>
<dbReference type="OrthoDB" id="9814383at2"/>
<keyword evidence="4" id="KW-1185">Reference proteome</keyword>
<evidence type="ECO:0000259" key="2">
    <source>
        <dbReference type="Pfam" id="PF01433"/>
    </source>
</evidence>
<organism evidence="3 4">
    <name type="scientific">Parafilimonas terrae</name>
    <dbReference type="NCBI Taxonomy" id="1465490"/>
    <lineage>
        <taxon>Bacteria</taxon>
        <taxon>Pseudomonadati</taxon>
        <taxon>Bacteroidota</taxon>
        <taxon>Chitinophagia</taxon>
        <taxon>Chitinophagales</taxon>
        <taxon>Chitinophagaceae</taxon>
        <taxon>Parafilimonas</taxon>
    </lineage>
</organism>
<feature type="chain" id="PRO_5011688088" description="Peptidase M1 membrane alanine aminopeptidase domain-containing protein" evidence="1">
    <location>
        <begin position="20"/>
        <end position="617"/>
    </location>
</feature>
<evidence type="ECO:0000256" key="1">
    <source>
        <dbReference type="SAM" id="SignalP"/>
    </source>
</evidence>
<gene>
    <name evidence="3" type="ORF">SAMN05444277_10910</name>
</gene>
<keyword evidence="1" id="KW-0732">Signal</keyword>
<dbReference type="EMBL" id="FOXQ01000009">
    <property type="protein sequence ID" value="SFQ32469.1"/>
    <property type="molecule type" value="Genomic_DNA"/>
</dbReference>